<dbReference type="EMBL" id="LHXO01000042">
    <property type="protein sequence ID" value="KXA94731.1"/>
    <property type="molecule type" value="Genomic_DNA"/>
</dbReference>
<protein>
    <recommendedName>
        <fullName evidence="3">PIN domain-containing protein</fullName>
    </recommendedName>
</protein>
<name>A0A133UKL7_9EURY</name>
<dbReference type="InterPro" id="IPR021799">
    <property type="entry name" value="PIN-like_prokaryotic"/>
</dbReference>
<evidence type="ECO:0008006" key="3">
    <source>
        <dbReference type="Google" id="ProtNLM"/>
    </source>
</evidence>
<proteinExistence type="predicted"/>
<sequence length="166" mass="18686">MYFGVDSDTLIKITKAGAKEPVASVANLVVPPEVERETVEEGKEGEFPDALEIERNIEKNALDSSETPREEETENVIEKLGLGGGEADVFRLYRAGKCESVVSDDQKFLDLMERLGVPYISSAALIVYAWRVGELSRGECREYLEKMKHMISEEEYQLTLHELERG</sequence>
<gene>
    <name evidence="1" type="ORF">AKJ65_03615</name>
</gene>
<comment type="caution">
    <text evidence="1">The sequence shown here is derived from an EMBL/GenBank/DDBJ whole genome shotgun (WGS) entry which is preliminary data.</text>
</comment>
<evidence type="ECO:0000313" key="2">
    <source>
        <dbReference type="Proteomes" id="UP000070284"/>
    </source>
</evidence>
<dbReference type="AlphaFoldDB" id="A0A133UKL7"/>
<dbReference type="Proteomes" id="UP000070284">
    <property type="component" value="Unassembled WGS sequence"/>
</dbReference>
<dbReference type="Pfam" id="PF11848">
    <property type="entry name" value="DUF3368"/>
    <property type="match status" value="1"/>
</dbReference>
<reference evidence="1 2" key="1">
    <citation type="journal article" date="2016" name="Sci. Rep.">
        <title>Metabolic traits of an uncultured archaeal lineage -MSBL1- from brine pools of the Red Sea.</title>
        <authorList>
            <person name="Mwirichia R."/>
            <person name="Alam I."/>
            <person name="Rashid M."/>
            <person name="Vinu M."/>
            <person name="Ba-Alawi W."/>
            <person name="Anthony Kamau A."/>
            <person name="Kamanda Ngugi D."/>
            <person name="Goker M."/>
            <person name="Klenk H.P."/>
            <person name="Bajic V."/>
            <person name="Stingl U."/>
        </authorList>
    </citation>
    <scope>NUCLEOTIDE SEQUENCE [LARGE SCALE GENOMIC DNA]</scope>
    <source>
        <strain evidence="1">SCGC-AAA259E19</strain>
    </source>
</reference>
<keyword evidence="2" id="KW-1185">Reference proteome</keyword>
<accession>A0A133UKL7</accession>
<organism evidence="1 2">
    <name type="scientific">candidate division MSBL1 archaeon SCGC-AAA259E19</name>
    <dbReference type="NCBI Taxonomy" id="1698264"/>
    <lineage>
        <taxon>Archaea</taxon>
        <taxon>Methanobacteriati</taxon>
        <taxon>Methanobacteriota</taxon>
        <taxon>candidate division MSBL1</taxon>
    </lineage>
</organism>
<evidence type="ECO:0000313" key="1">
    <source>
        <dbReference type="EMBL" id="KXA94731.1"/>
    </source>
</evidence>